<dbReference type="AlphaFoldDB" id="A0A2U2NCU3"/>
<gene>
    <name evidence="2" type="ORF">DF196_00085</name>
</gene>
<dbReference type="OrthoDB" id="9798754at2"/>
<dbReference type="InterPro" id="IPR007569">
    <property type="entry name" value="DUF559"/>
</dbReference>
<name>A0A2U2NCU3_9BIFI</name>
<keyword evidence="3" id="KW-1185">Reference proteome</keyword>
<organism evidence="2 3">
    <name type="scientific">Bifidobacterium callitrichidarum</name>
    <dbReference type="NCBI Taxonomy" id="2052941"/>
    <lineage>
        <taxon>Bacteria</taxon>
        <taxon>Bacillati</taxon>
        <taxon>Actinomycetota</taxon>
        <taxon>Actinomycetes</taxon>
        <taxon>Bifidobacteriales</taxon>
        <taxon>Bifidobacteriaceae</taxon>
        <taxon>Bifidobacterium</taxon>
    </lineage>
</organism>
<dbReference type="Gene3D" id="3.40.960.10">
    <property type="entry name" value="VSR Endonuclease"/>
    <property type="match status" value="1"/>
</dbReference>
<accession>A0A2U2NCU3</accession>
<protein>
    <submittedName>
        <fullName evidence="2">Endonuclease</fullName>
    </submittedName>
</protein>
<keyword evidence="2" id="KW-0255">Endonuclease</keyword>
<sequence>MPLPQLDSYAVPMKDYNPDNVNMARKLRRGMTPWERKLWYGFLSSYPIRWQRQKPIGNRIVDFYCAKASLAVELDGGGHYTTKQQQADAARTKELEAAGLTVLRFANNEVDFMFHEVCQRIDSAVREKMR</sequence>
<evidence type="ECO:0000259" key="1">
    <source>
        <dbReference type="Pfam" id="PF04480"/>
    </source>
</evidence>
<proteinExistence type="predicted"/>
<reference evidence="2 3" key="1">
    <citation type="journal article" date="2018" name="Int. J. Syst. Evol. Microbiol.">
        <title>Bifidobacterium callitrichidarum sp. nov. from the faeces of the emperor tamarin (Saguinus imperator).</title>
        <authorList>
            <person name="Modesto M."/>
            <person name="Michelini S."/>
            <person name="Sansosti M.C."/>
            <person name="De Filippo C."/>
            <person name="Cavalieri D."/>
            <person name="Qvirist L."/>
            <person name="Andlid T."/>
            <person name="Spiezio C."/>
            <person name="Sandri C."/>
            <person name="Pascarelli S."/>
            <person name="Sgorbati B."/>
            <person name="Mattarelli P."/>
        </authorList>
    </citation>
    <scope>NUCLEOTIDE SEQUENCE [LARGE SCALE GENOMIC DNA]</scope>
    <source>
        <strain evidence="2 3">TRI 5</strain>
    </source>
</reference>
<keyword evidence="2" id="KW-0378">Hydrolase</keyword>
<dbReference type="EMBL" id="QFFM01000001">
    <property type="protein sequence ID" value="PWG66965.1"/>
    <property type="molecule type" value="Genomic_DNA"/>
</dbReference>
<dbReference type="InterPro" id="IPR047216">
    <property type="entry name" value="Endonuclease_DUF559_bact"/>
</dbReference>
<dbReference type="PANTHER" id="PTHR38590">
    <property type="entry name" value="BLL0828 PROTEIN"/>
    <property type="match status" value="1"/>
</dbReference>
<feature type="domain" description="DUF559" evidence="1">
    <location>
        <begin position="22"/>
        <end position="124"/>
    </location>
</feature>
<dbReference type="PANTHER" id="PTHR38590:SF1">
    <property type="entry name" value="BLL0828 PROTEIN"/>
    <property type="match status" value="1"/>
</dbReference>
<keyword evidence="2" id="KW-0540">Nuclease</keyword>
<comment type="caution">
    <text evidence="2">The sequence shown here is derived from an EMBL/GenBank/DDBJ whole genome shotgun (WGS) entry which is preliminary data.</text>
</comment>
<dbReference type="Proteomes" id="UP000245876">
    <property type="component" value="Unassembled WGS sequence"/>
</dbReference>
<dbReference type="InterPro" id="IPR011335">
    <property type="entry name" value="Restrct_endonuc-II-like"/>
</dbReference>
<dbReference type="Pfam" id="PF04480">
    <property type="entry name" value="DUF559"/>
    <property type="match status" value="1"/>
</dbReference>
<dbReference type="CDD" id="cd01038">
    <property type="entry name" value="Endonuclease_DUF559"/>
    <property type="match status" value="1"/>
</dbReference>
<evidence type="ECO:0000313" key="3">
    <source>
        <dbReference type="Proteomes" id="UP000245876"/>
    </source>
</evidence>
<dbReference type="GO" id="GO:0004519">
    <property type="term" value="F:endonuclease activity"/>
    <property type="evidence" value="ECO:0007669"/>
    <property type="project" value="UniProtKB-KW"/>
</dbReference>
<dbReference type="SUPFAM" id="SSF52980">
    <property type="entry name" value="Restriction endonuclease-like"/>
    <property type="match status" value="1"/>
</dbReference>
<evidence type="ECO:0000313" key="2">
    <source>
        <dbReference type="EMBL" id="PWG66965.1"/>
    </source>
</evidence>